<dbReference type="GO" id="GO:0016020">
    <property type="term" value="C:membrane"/>
    <property type="evidence" value="ECO:0007669"/>
    <property type="project" value="UniProtKB-SubCell"/>
</dbReference>
<evidence type="ECO:0000256" key="4">
    <source>
        <dbReference type="ARBA" id="ARBA00022692"/>
    </source>
</evidence>
<evidence type="ECO:0000256" key="1">
    <source>
        <dbReference type="ARBA" id="ARBA00004141"/>
    </source>
</evidence>
<keyword evidence="9" id="KW-1015">Disulfide bond</keyword>
<evidence type="ECO:0000256" key="11">
    <source>
        <dbReference type="ARBA" id="ARBA00023284"/>
    </source>
</evidence>
<dbReference type="InterPro" id="IPR003752">
    <property type="entry name" value="DiS_bond_form_DsbB/BdbC"/>
</dbReference>
<feature type="transmembrane region" description="Helical" evidence="12">
    <location>
        <begin position="111"/>
        <end position="133"/>
    </location>
</feature>
<evidence type="ECO:0000256" key="7">
    <source>
        <dbReference type="ARBA" id="ARBA00023002"/>
    </source>
</evidence>
<gene>
    <name evidence="13" type="ORF">A2627_00730</name>
</gene>
<comment type="similarity">
    <text evidence="2">Belongs to the DsbB family. BdbC subfamily.</text>
</comment>
<evidence type="ECO:0000256" key="8">
    <source>
        <dbReference type="ARBA" id="ARBA00023136"/>
    </source>
</evidence>
<sequence length="144" mass="16461">MLNFFIKHSFLFSFIIALTATAGSLFYSEIAHYEPCKLCWFQRIFMYPQTIILFMALKRKDGNIRLYILAMSVIGALIAGYHYLLQLGVFHGDCAAVGYSVSCSQRFVLQFGYLTIPLMALTAFVLISILMGIQRKKVIKLVRR</sequence>
<dbReference type="GO" id="GO:0006457">
    <property type="term" value="P:protein folding"/>
    <property type="evidence" value="ECO:0007669"/>
    <property type="project" value="InterPro"/>
</dbReference>
<evidence type="ECO:0000256" key="9">
    <source>
        <dbReference type="ARBA" id="ARBA00023157"/>
    </source>
</evidence>
<dbReference type="Proteomes" id="UP000178851">
    <property type="component" value="Unassembled WGS sequence"/>
</dbReference>
<name>A0A1F7YJG1_9BACT</name>
<evidence type="ECO:0000256" key="5">
    <source>
        <dbReference type="ARBA" id="ARBA00022982"/>
    </source>
</evidence>
<evidence type="ECO:0000256" key="6">
    <source>
        <dbReference type="ARBA" id="ARBA00022989"/>
    </source>
</evidence>
<reference evidence="13 14" key="1">
    <citation type="journal article" date="2016" name="Nat. Commun.">
        <title>Thousands of microbial genomes shed light on interconnected biogeochemical processes in an aquifer system.</title>
        <authorList>
            <person name="Anantharaman K."/>
            <person name="Brown C.T."/>
            <person name="Hug L.A."/>
            <person name="Sharon I."/>
            <person name="Castelle C.J."/>
            <person name="Probst A.J."/>
            <person name="Thomas B.C."/>
            <person name="Singh A."/>
            <person name="Wilkins M.J."/>
            <person name="Karaoz U."/>
            <person name="Brodie E.L."/>
            <person name="Williams K.H."/>
            <person name="Hubbard S.S."/>
            <person name="Banfield J.F."/>
        </authorList>
    </citation>
    <scope>NUCLEOTIDE SEQUENCE [LARGE SCALE GENOMIC DNA]</scope>
</reference>
<evidence type="ECO:0008006" key="15">
    <source>
        <dbReference type="Google" id="ProtNLM"/>
    </source>
</evidence>
<feature type="transmembrane region" description="Helical" evidence="12">
    <location>
        <begin position="9"/>
        <end position="28"/>
    </location>
</feature>
<dbReference type="EMBL" id="MGGI01000012">
    <property type="protein sequence ID" value="OGM26675.1"/>
    <property type="molecule type" value="Genomic_DNA"/>
</dbReference>
<evidence type="ECO:0000313" key="14">
    <source>
        <dbReference type="Proteomes" id="UP000178851"/>
    </source>
</evidence>
<dbReference type="Pfam" id="PF02600">
    <property type="entry name" value="DsbB"/>
    <property type="match status" value="1"/>
</dbReference>
<evidence type="ECO:0000256" key="12">
    <source>
        <dbReference type="SAM" id="Phobius"/>
    </source>
</evidence>
<dbReference type="PANTHER" id="PTHR43469:SF1">
    <property type="entry name" value="SPBETA PROPHAGE-DERIVED DISULFIDE BOND FORMATION PROTEIN B"/>
    <property type="match status" value="1"/>
</dbReference>
<feature type="transmembrane region" description="Helical" evidence="12">
    <location>
        <begin position="64"/>
        <end position="84"/>
    </location>
</feature>
<accession>A0A1F7YJG1</accession>
<keyword evidence="3" id="KW-0813">Transport</keyword>
<evidence type="ECO:0000313" key="13">
    <source>
        <dbReference type="EMBL" id="OGM26675.1"/>
    </source>
</evidence>
<evidence type="ECO:0000256" key="10">
    <source>
        <dbReference type="ARBA" id="ARBA00023186"/>
    </source>
</evidence>
<dbReference type="PIRSF" id="PIRSF036659">
    <property type="entry name" value="BdbC"/>
    <property type="match status" value="1"/>
</dbReference>
<comment type="subcellular location">
    <subcellularLocation>
        <location evidence="1">Membrane</location>
        <topology evidence="1">Multi-pass membrane protein</topology>
    </subcellularLocation>
</comment>
<protein>
    <recommendedName>
        <fullName evidence="15">Disulfide bond formation protein DsbB</fullName>
    </recommendedName>
</protein>
<keyword evidence="7" id="KW-0560">Oxidoreductase</keyword>
<proteinExistence type="inferred from homology"/>
<keyword evidence="11" id="KW-0676">Redox-active center</keyword>
<evidence type="ECO:0000256" key="3">
    <source>
        <dbReference type="ARBA" id="ARBA00022448"/>
    </source>
</evidence>
<dbReference type="Gene3D" id="1.20.1550.10">
    <property type="entry name" value="DsbB-like"/>
    <property type="match status" value="1"/>
</dbReference>
<keyword evidence="10" id="KW-0143">Chaperone</keyword>
<dbReference type="GO" id="GO:0015035">
    <property type="term" value="F:protein-disulfide reductase activity"/>
    <property type="evidence" value="ECO:0007669"/>
    <property type="project" value="InterPro"/>
</dbReference>
<keyword evidence="4 12" id="KW-0812">Transmembrane</keyword>
<keyword evidence="5" id="KW-0249">Electron transport</keyword>
<dbReference type="PANTHER" id="PTHR43469">
    <property type="entry name" value="DISULFIDE FORMATION PROTEIN-RELATED"/>
    <property type="match status" value="1"/>
</dbReference>
<keyword evidence="8 12" id="KW-0472">Membrane</keyword>
<dbReference type="SUPFAM" id="SSF158442">
    <property type="entry name" value="DsbB-like"/>
    <property type="match status" value="1"/>
</dbReference>
<dbReference type="InterPro" id="IPR012187">
    <property type="entry name" value="Disulphide_bond_form_BdbC"/>
</dbReference>
<dbReference type="InterPro" id="IPR023380">
    <property type="entry name" value="DsbB-like_sf"/>
</dbReference>
<evidence type="ECO:0000256" key="2">
    <source>
        <dbReference type="ARBA" id="ARBA00007602"/>
    </source>
</evidence>
<dbReference type="NCBIfam" id="NF002849">
    <property type="entry name" value="PRK03113.1"/>
    <property type="match status" value="1"/>
</dbReference>
<organism evidence="13 14">
    <name type="scientific">Candidatus Woesebacteria bacterium RIFCSPHIGHO2_01_FULL_39_28</name>
    <dbReference type="NCBI Taxonomy" id="1802496"/>
    <lineage>
        <taxon>Bacteria</taxon>
        <taxon>Candidatus Woeseibacteriota</taxon>
    </lineage>
</organism>
<dbReference type="AlphaFoldDB" id="A0A1F7YJG1"/>
<keyword evidence="6 12" id="KW-1133">Transmembrane helix</keyword>
<comment type="caution">
    <text evidence="13">The sequence shown here is derived from an EMBL/GenBank/DDBJ whole genome shotgun (WGS) entry which is preliminary data.</text>
</comment>